<proteinExistence type="predicted"/>
<organism evidence="4 5">
    <name type="scientific">Saccharata proteae CBS 121410</name>
    <dbReference type="NCBI Taxonomy" id="1314787"/>
    <lineage>
        <taxon>Eukaryota</taxon>
        <taxon>Fungi</taxon>
        <taxon>Dikarya</taxon>
        <taxon>Ascomycota</taxon>
        <taxon>Pezizomycotina</taxon>
        <taxon>Dothideomycetes</taxon>
        <taxon>Dothideomycetes incertae sedis</taxon>
        <taxon>Botryosphaeriales</taxon>
        <taxon>Saccharataceae</taxon>
        <taxon>Saccharata</taxon>
    </lineage>
</organism>
<dbReference type="PROSITE" id="PS50157">
    <property type="entry name" value="ZINC_FINGER_C2H2_2"/>
    <property type="match status" value="1"/>
</dbReference>
<evidence type="ECO:0000313" key="4">
    <source>
        <dbReference type="EMBL" id="KAF2087729.1"/>
    </source>
</evidence>
<keyword evidence="1" id="KW-0862">Zinc</keyword>
<dbReference type="GO" id="GO:0008270">
    <property type="term" value="F:zinc ion binding"/>
    <property type="evidence" value="ECO:0007669"/>
    <property type="project" value="UniProtKB-KW"/>
</dbReference>
<dbReference type="AlphaFoldDB" id="A0A9P4HTI2"/>
<comment type="caution">
    <text evidence="4">The sequence shown here is derived from an EMBL/GenBank/DDBJ whole genome shotgun (WGS) entry which is preliminary data.</text>
</comment>
<feature type="compositionally biased region" description="Acidic residues" evidence="2">
    <location>
        <begin position="27"/>
        <end position="62"/>
    </location>
</feature>
<dbReference type="Proteomes" id="UP000799776">
    <property type="component" value="Unassembled WGS sequence"/>
</dbReference>
<reference evidence="4" key="1">
    <citation type="journal article" date="2020" name="Stud. Mycol.">
        <title>101 Dothideomycetes genomes: a test case for predicting lifestyles and emergence of pathogens.</title>
        <authorList>
            <person name="Haridas S."/>
            <person name="Albert R."/>
            <person name="Binder M."/>
            <person name="Bloem J."/>
            <person name="Labutti K."/>
            <person name="Salamov A."/>
            <person name="Andreopoulos B."/>
            <person name="Baker S."/>
            <person name="Barry K."/>
            <person name="Bills G."/>
            <person name="Bluhm B."/>
            <person name="Cannon C."/>
            <person name="Castanera R."/>
            <person name="Culley D."/>
            <person name="Daum C."/>
            <person name="Ezra D."/>
            <person name="Gonzalez J."/>
            <person name="Henrissat B."/>
            <person name="Kuo A."/>
            <person name="Liang C."/>
            <person name="Lipzen A."/>
            <person name="Lutzoni F."/>
            <person name="Magnuson J."/>
            <person name="Mondo S."/>
            <person name="Nolan M."/>
            <person name="Ohm R."/>
            <person name="Pangilinan J."/>
            <person name="Park H.-J."/>
            <person name="Ramirez L."/>
            <person name="Alfaro M."/>
            <person name="Sun H."/>
            <person name="Tritt A."/>
            <person name="Yoshinaga Y."/>
            <person name="Zwiers L.-H."/>
            <person name="Turgeon B."/>
            <person name="Goodwin S."/>
            <person name="Spatafora J."/>
            <person name="Crous P."/>
            <person name="Grigoriev I."/>
        </authorList>
    </citation>
    <scope>NUCLEOTIDE SEQUENCE</scope>
    <source>
        <strain evidence="4">CBS 121410</strain>
    </source>
</reference>
<feature type="compositionally biased region" description="Basic and acidic residues" evidence="2">
    <location>
        <begin position="120"/>
        <end position="130"/>
    </location>
</feature>
<keyword evidence="1" id="KW-0863">Zinc-finger</keyword>
<feature type="region of interest" description="Disordered" evidence="2">
    <location>
        <begin position="22"/>
        <end position="82"/>
    </location>
</feature>
<dbReference type="OrthoDB" id="2687452at2759"/>
<dbReference type="InterPro" id="IPR013087">
    <property type="entry name" value="Znf_C2H2_type"/>
</dbReference>
<dbReference type="Gene3D" id="3.30.160.60">
    <property type="entry name" value="Classic Zinc Finger"/>
    <property type="match status" value="1"/>
</dbReference>
<dbReference type="SMART" id="SM00355">
    <property type="entry name" value="ZnF_C2H2"/>
    <property type="match status" value="2"/>
</dbReference>
<protein>
    <recommendedName>
        <fullName evidence="3">C2H2-type domain-containing protein</fullName>
    </recommendedName>
</protein>
<evidence type="ECO:0000256" key="2">
    <source>
        <dbReference type="SAM" id="MobiDB-lite"/>
    </source>
</evidence>
<dbReference type="EMBL" id="ML978719">
    <property type="protein sequence ID" value="KAF2087729.1"/>
    <property type="molecule type" value="Genomic_DNA"/>
</dbReference>
<evidence type="ECO:0000256" key="1">
    <source>
        <dbReference type="PROSITE-ProRule" id="PRU00042"/>
    </source>
</evidence>
<evidence type="ECO:0000313" key="5">
    <source>
        <dbReference type="Proteomes" id="UP000799776"/>
    </source>
</evidence>
<gene>
    <name evidence="4" type="ORF">K490DRAFT_65570</name>
</gene>
<sequence>MAGPYSQDGEIPEATYALANCEIQLGYEDEEPGDVVEAEEDGDDEGEDEEEEDGQPSEDEMVSPESSTGSNEPDPRIREPDGAFLCQQANCKTKARFRRFADLQRHYKTVHRSSTTQMHDCPKKKCDRKGARGFTRRDHLTEHLRAYHNETIPKRRKGNPKT</sequence>
<keyword evidence="1" id="KW-0479">Metal-binding</keyword>
<keyword evidence="5" id="KW-1185">Reference proteome</keyword>
<feature type="domain" description="C2H2-type" evidence="3">
    <location>
        <begin position="124"/>
        <end position="153"/>
    </location>
</feature>
<accession>A0A9P4HTI2</accession>
<name>A0A9P4HTI2_9PEZI</name>
<evidence type="ECO:0000259" key="3">
    <source>
        <dbReference type="PROSITE" id="PS50157"/>
    </source>
</evidence>
<feature type="region of interest" description="Disordered" evidence="2">
    <location>
        <begin position="111"/>
        <end position="130"/>
    </location>
</feature>